<name>A0A196SH73_BLAHN</name>
<evidence type="ECO:0000313" key="6">
    <source>
        <dbReference type="Proteomes" id="UP000078348"/>
    </source>
</evidence>
<proteinExistence type="inferred from homology"/>
<evidence type="ECO:0000256" key="1">
    <source>
        <dbReference type="ARBA" id="ARBA00022574"/>
    </source>
</evidence>
<keyword evidence="1 4" id="KW-0853">WD repeat</keyword>
<dbReference type="InterPro" id="IPR015943">
    <property type="entry name" value="WD40/YVTN_repeat-like_dom_sf"/>
</dbReference>
<comment type="caution">
    <text evidence="5">The sequence shown here is derived from an EMBL/GenBank/DDBJ whole genome shotgun (WGS) entry which is preliminary data.</text>
</comment>
<evidence type="ECO:0000256" key="4">
    <source>
        <dbReference type="PROSITE-ProRule" id="PRU00221"/>
    </source>
</evidence>
<sequence length="313" mass="35138">MDSNLRIDESPRKKLEGHTEKIKCLDWSLSGNYLASGSKDRTVKIWNAKHHSRCDYSFSFKSTVLQVKWNPVKEEIIACTVEKDMVYIWNIENEESMMSVRIVGHPDYLSWSPDGKYMCVMNDRGVVFIIDAITCNITTVKSAGNQSVTRNDICWGLDSSCLYVASGTDDMGCVEIIEFNEESKEFAFANRLPISMGECNTIDIDRRHNLLAVGSSDSILTIIDFCEMIPVSSIKLHNTGIKRARWTFRGGYVAFCSSDNVITLVSPLTGEVKKNYQISEYSTVFSCCSKRCGVSVVMGKSDKDVKSIDIITV</sequence>
<dbReference type="Pfam" id="PF00400">
    <property type="entry name" value="WD40"/>
    <property type="match status" value="1"/>
</dbReference>
<evidence type="ECO:0000256" key="2">
    <source>
        <dbReference type="ARBA" id="ARBA00022737"/>
    </source>
</evidence>
<dbReference type="AlphaFoldDB" id="A0A196SH73"/>
<organism evidence="5 6">
    <name type="scientific">Blastocystis sp. subtype 1 (strain ATCC 50177 / NandII)</name>
    <dbReference type="NCBI Taxonomy" id="478820"/>
    <lineage>
        <taxon>Eukaryota</taxon>
        <taxon>Sar</taxon>
        <taxon>Stramenopiles</taxon>
        <taxon>Bigyra</taxon>
        <taxon>Opalozoa</taxon>
        <taxon>Opalinata</taxon>
        <taxon>Blastocystidae</taxon>
        <taxon>Blastocystis</taxon>
    </lineage>
</organism>
<dbReference type="SMART" id="SM00320">
    <property type="entry name" value="WD40"/>
    <property type="match status" value="5"/>
</dbReference>
<keyword evidence="6" id="KW-1185">Reference proteome</keyword>
<reference evidence="5 6" key="1">
    <citation type="submission" date="2016-05" db="EMBL/GenBank/DDBJ databases">
        <title>Nuclear genome of Blastocystis sp. subtype 1 NandII.</title>
        <authorList>
            <person name="Gentekaki E."/>
            <person name="Curtis B."/>
            <person name="Stairs C."/>
            <person name="Eme L."/>
            <person name="Herman E."/>
            <person name="Klimes V."/>
            <person name="Arias M.C."/>
            <person name="Elias M."/>
            <person name="Hilliou F."/>
            <person name="Klute M."/>
            <person name="Malik S.-B."/>
            <person name="Pightling A."/>
            <person name="Rachubinski R."/>
            <person name="Salas D."/>
            <person name="Schlacht A."/>
            <person name="Suga H."/>
            <person name="Archibald J."/>
            <person name="Ball S.G."/>
            <person name="Clark G."/>
            <person name="Dacks J."/>
            <person name="Van Der Giezen M."/>
            <person name="Tsaousis A."/>
            <person name="Roger A."/>
        </authorList>
    </citation>
    <scope>NUCLEOTIDE SEQUENCE [LARGE SCALE GENOMIC DNA]</scope>
    <source>
        <strain evidence="6">ATCC 50177 / NandII</strain>
    </source>
</reference>
<dbReference type="Proteomes" id="UP000078348">
    <property type="component" value="Unassembled WGS sequence"/>
</dbReference>
<dbReference type="PANTHER" id="PTHR22839:SF0">
    <property type="entry name" value="THO COMPLEX SUBUNIT 3"/>
    <property type="match status" value="1"/>
</dbReference>
<comment type="similarity">
    <text evidence="3">Belongs to the THOC3 family.</text>
</comment>
<dbReference type="Gene3D" id="2.130.10.10">
    <property type="entry name" value="YVTN repeat-like/Quinoprotein amine dehydrogenase"/>
    <property type="match status" value="2"/>
</dbReference>
<dbReference type="PANTHER" id="PTHR22839">
    <property type="entry name" value="THO COMPLEX SUBUNIT 3 THO3"/>
    <property type="match status" value="1"/>
</dbReference>
<evidence type="ECO:0000256" key="3">
    <source>
        <dbReference type="ARBA" id="ARBA00046343"/>
    </source>
</evidence>
<dbReference type="PROSITE" id="PS50082">
    <property type="entry name" value="WD_REPEATS_2"/>
    <property type="match status" value="1"/>
</dbReference>
<dbReference type="InterPro" id="IPR001680">
    <property type="entry name" value="WD40_rpt"/>
</dbReference>
<feature type="repeat" description="WD" evidence="4">
    <location>
        <begin position="15"/>
        <end position="47"/>
    </location>
</feature>
<dbReference type="InterPro" id="IPR040132">
    <property type="entry name" value="Tex1/THOC3"/>
</dbReference>
<gene>
    <name evidence="5" type="ORF">AV274_2622</name>
</gene>
<accession>A0A196SH73</accession>
<keyword evidence="2" id="KW-0677">Repeat</keyword>
<protein>
    <submittedName>
        <fullName evidence="5">WD40 domain-containing protein</fullName>
    </submittedName>
</protein>
<dbReference type="GO" id="GO:0006406">
    <property type="term" value="P:mRNA export from nucleus"/>
    <property type="evidence" value="ECO:0007669"/>
    <property type="project" value="InterPro"/>
</dbReference>
<dbReference type="GO" id="GO:0000445">
    <property type="term" value="C:THO complex part of transcription export complex"/>
    <property type="evidence" value="ECO:0007669"/>
    <property type="project" value="TreeGrafter"/>
</dbReference>
<dbReference type="PROSITE" id="PS50294">
    <property type="entry name" value="WD_REPEATS_REGION"/>
    <property type="match status" value="1"/>
</dbReference>
<dbReference type="OrthoDB" id="340259at2759"/>
<evidence type="ECO:0000313" key="5">
    <source>
        <dbReference type="EMBL" id="OAO15661.1"/>
    </source>
</evidence>
<dbReference type="SUPFAM" id="SSF50978">
    <property type="entry name" value="WD40 repeat-like"/>
    <property type="match status" value="1"/>
</dbReference>
<dbReference type="STRING" id="478820.A0A196SH73"/>
<dbReference type="InterPro" id="IPR036322">
    <property type="entry name" value="WD40_repeat_dom_sf"/>
</dbReference>
<dbReference type="EMBL" id="LXWW01000126">
    <property type="protein sequence ID" value="OAO15661.1"/>
    <property type="molecule type" value="Genomic_DNA"/>
</dbReference>